<dbReference type="RefSeq" id="XP_003045707.1">
    <property type="nucleotide sequence ID" value="XM_003045661.1"/>
</dbReference>
<dbReference type="InParanoid" id="C7Z5Q6"/>
<reference evidence="1 2" key="1">
    <citation type="journal article" date="2009" name="PLoS Genet.">
        <title>The genome of Nectria haematococca: contribution of supernumerary chromosomes to gene expansion.</title>
        <authorList>
            <person name="Coleman J.J."/>
            <person name="Rounsley S.D."/>
            <person name="Rodriguez-Carres M."/>
            <person name="Kuo A."/>
            <person name="Wasmann C.C."/>
            <person name="Grimwood J."/>
            <person name="Schmutz J."/>
            <person name="Taga M."/>
            <person name="White G.J."/>
            <person name="Zhou S."/>
            <person name="Schwartz D.C."/>
            <person name="Freitag M."/>
            <person name="Ma L.J."/>
            <person name="Danchin E.G."/>
            <person name="Henrissat B."/>
            <person name="Coutinho P.M."/>
            <person name="Nelson D.R."/>
            <person name="Straney D."/>
            <person name="Napoli C.A."/>
            <person name="Barker B.M."/>
            <person name="Gribskov M."/>
            <person name="Rep M."/>
            <person name="Kroken S."/>
            <person name="Molnar I."/>
            <person name="Rensing C."/>
            <person name="Kennell J.C."/>
            <person name="Zamora J."/>
            <person name="Farman M.L."/>
            <person name="Selker E.U."/>
            <person name="Salamov A."/>
            <person name="Shapiro H."/>
            <person name="Pangilinan J."/>
            <person name="Lindquist E."/>
            <person name="Lamers C."/>
            <person name="Grigoriev I.V."/>
            <person name="Geiser D.M."/>
            <person name="Covert S.F."/>
            <person name="Temporini E."/>
            <person name="Vanetten H.D."/>
        </authorList>
    </citation>
    <scope>NUCLEOTIDE SEQUENCE [LARGE SCALE GENOMIC DNA]</scope>
    <source>
        <strain evidence="2">ATCC MYA-4622 / CBS 123669 / FGSC 9596 / NRRL 45880 / 77-13-4</strain>
    </source>
</reference>
<dbReference type="OrthoDB" id="4993731at2759"/>
<protein>
    <submittedName>
        <fullName evidence="1">Uncharacterized protein</fullName>
    </submittedName>
</protein>
<dbReference type="HOGENOM" id="CLU_1156466_0_0_1"/>
<sequence>MCAQRTSEWPGFSTWTKFQAEPGPIDEFIFDPLYKWSEFLRTPSYGRIIESPQDCILSIGWDSPKVYQVFKASPEYQQLMDNLGINSTQEHTQIIIFENYNFGCTTTPNTEVLTAYWPLSLSPETQDAVWEAEPLVHTPASGRPSRRCYGQPPVFGWFDEPETWNGDKALASVWLHDWKSEELEARFKRTERRAIPMGREVICPLAVDDFEKHLQDLGALGWESIHVLFEDLNWIYQDKVERYHSLERRRLDRRVLEAVILRKCPELLVD</sequence>
<dbReference type="KEGG" id="nhe:NECHADRAFT_75834"/>
<keyword evidence="2" id="KW-1185">Reference proteome</keyword>
<dbReference type="AlphaFoldDB" id="C7Z5Q6"/>
<dbReference type="Proteomes" id="UP000005206">
    <property type="component" value="Chromosome 2"/>
</dbReference>
<dbReference type="VEuPathDB" id="FungiDB:NECHADRAFT_75834"/>
<gene>
    <name evidence="1" type="ORF">NECHADRAFT_75834</name>
</gene>
<name>C7Z5Q6_FUSV7</name>
<organism evidence="1 2">
    <name type="scientific">Fusarium vanettenii (strain ATCC MYA-4622 / CBS 123669 / FGSC 9596 / NRRL 45880 / 77-13-4)</name>
    <name type="common">Fusarium solani subsp. pisi</name>
    <dbReference type="NCBI Taxonomy" id="660122"/>
    <lineage>
        <taxon>Eukaryota</taxon>
        <taxon>Fungi</taxon>
        <taxon>Dikarya</taxon>
        <taxon>Ascomycota</taxon>
        <taxon>Pezizomycotina</taxon>
        <taxon>Sordariomycetes</taxon>
        <taxon>Hypocreomycetidae</taxon>
        <taxon>Hypocreales</taxon>
        <taxon>Nectriaceae</taxon>
        <taxon>Fusarium</taxon>
        <taxon>Fusarium solani species complex</taxon>
        <taxon>Fusarium vanettenii</taxon>
    </lineage>
</organism>
<proteinExistence type="predicted"/>
<dbReference type="OMA" id="MHYWNSK"/>
<dbReference type="eggNOG" id="ENOG502R8ND">
    <property type="taxonomic scope" value="Eukaryota"/>
</dbReference>
<evidence type="ECO:0000313" key="1">
    <source>
        <dbReference type="EMBL" id="EEU39994.1"/>
    </source>
</evidence>
<accession>C7Z5Q6</accession>
<dbReference type="EMBL" id="GG698910">
    <property type="protein sequence ID" value="EEU39994.1"/>
    <property type="molecule type" value="Genomic_DNA"/>
</dbReference>
<evidence type="ECO:0000313" key="2">
    <source>
        <dbReference type="Proteomes" id="UP000005206"/>
    </source>
</evidence>
<dbReference type="GeneID" id="9678122"/>